<reference evidence="1 2" key="1">
    <citation type="submission" date="2019-08" db="EMBL/GenBank/DDBJ databases">
        <title>Actinomadura sp. nov. CYP1-5 isolated from mountain soil.</title>
        <authorList>
            <person name="Songsumanus A."/>
            <person name="Kuncharoen N."/>
            <person name="Kudo T."/>
            <person name="Yuki M."/>
            <person name="Igarashi Y."/>
            <person name="Tanasupawat S."/>
        </authorList>
    </citation>
    <scope>NUCLEOTIDE SEQUENCE [LARGE SCALE GENOMIC DNA]</scope>
    <source>
        <strain evidence="1 2">CYP1-5</strain>
    </source>
</reference>
<protein>
    <recommendedName>
        <fullName evidence="3">Signal peptidase I</fullName>
    </recommendedName>
</protein>
<evidence type="ECO:0000313" key="2">
    <source>
        <dbReference type="Proteomes" id="UP000323505"/>
    </source>
</evidence>
<name>A0A5D3FAK8_9ACTN</name>
<dbReference type="RefSeq" id="WP_148765468.1">
    <property type="nucleotide sequence ID" value="NZ_VSRQ01000007.1"/>
</dbReference>
<dbReference type="AlphaFoldDB" id="A0A5D3FAK8"/>
<evidence type="ECO:0008006" key="3">
    <source>
        <dbReference type="Google" id="ProtNLM"/>
    </source>
</evidence>
<dbReference type="EMBL" id="VSRQ01000007">
    <property type="protein sequence ID" value="TYK45119.1"/>
    <property type="molecule type" value="Genomic_DNA"/>
</dbReference>
<proteinExistence type="predicted"/>
<keyword evidence="2" id="KW-1185">Reference proteome</keyword>
<evidence type="ECO:0000313" key="1">
    <source>
        <dbReference type="EMBL" id="TYK45119.1"/>
    </source>
</evidence>
<dbReference type="Proteomes" id="UP000323505">
    <property type="component" value="Unassembled WGS sequence"/>
</dbReference>
<sequence>MEAFLLPAGTSPTDKQIVVNGRFLDNLGPVGDGHHAETGDWYLFLGADNYWKSAQVVQVRDHGHQVRFMGARQWMPVRGMTALREPPR</sequence>
<organism evidence="1 2">
    <name type="scientific">Actinomadura decatromicini</name>
    <dbReference type="NCBI Taxonomy" id="2604572"/>
    <lineage>
        <taxon>Bacteria</taxon>
        <taxon>Bacillati</taxon>
        <taxon>Actinomycetota</taxon>
        <taxon>Actinomycetes</taxon>
        <taxon>Streptosporangiales</taxon>
        <taxon>Thermomonosporaceae</taxon>
        <taxon>Actinomadura</taxon>
    </lineage>
</organism>
<comment type="caution">
    <text evidence="1">The sequence shown here is derived from an EMBL/GenBank/DDBJ whole genome shotgun (WGS) entry which is preliminary data.</text>
</comment>
<gene>
    <name evidence="1" type="ORF">FXF68_31030</name>
</gene>
<accession>A0A5D3FAK8</accession>